<evidence type="ECO:0000313" key="2">
    <source>
        <dbReference type="Proteomes" id="UP000827872"/>
    </source>
</evidence>
<evidence type="ECO:0000313" key="1">
    <source>
        <dbReference type="EMBL" id="KAH7998928.1"/>
    </source>
</evidence>
<protein>
    <submittedName>
        <fullName evidence="1">Uncharacterized protein</fullName>
    </submittedName>
</protein>
<dbReference type="Proteomes" id="UP000827872">
    <property type="component" value="Linkage Group LG05"/>
</dbReference>
<organism evidence="1 2">
    <name type="scientific">Sphaerodactylus townsendi</name>
    <dbReference type="NCBI Taxonomy" id="933632"/>
    <lineage>
        <taxon>Eukaryota</taxon>
        <taxon>Metazoa</taxon>
        <taxon>Chordata</taxon>
        <taxon>Craniata</taxon>
        <taxon>Vertebrata</taxon>
        <taxon>Euteleostomi</taxon>
        <taxon>Lepidosauria</taxon>
        <taxon>Squamata</taxon>
        <taxon>Bifurcata</taxon>
        <taxon>Gekkota</taxon>
        <taxon>Sphaerodactylidae</taxon>
        <taxon>Sphaerodactylus</taxon>
    </lineage>
</organism>
<reference evidence="1" key="1">
    <citation type="submission" date="2021-08" db="EMBL/GenBank/DDBJ databases">
        <title>The first chromosome-level gecko genome reveals the dynamic sex chromosomes of Neotropical dwarf geckos (Sphaerodactylidae: Sphaerodactylus).</title>
        <authorList>
            <person name="Pinto B.J."/>
            <person name="Keating S.E."/>
            <person name="Gamble T."/>
        </authorList>
    </citation>
    <scope>NUCLEOTIDE SEQUENCE</scope>
    <source>
        <strain evidence="1">TG3544</strain>
    </source>
</reference>
<name>A0ACB8F0Y7_9SAUR</name>
<dbReference type="EMBL" id="CM037618">
    <property type="protein sequence ID" value="KAH7998928.1"/>
    <property type="molecule type" value="Genomic_DNA"/>
</dbReference>
<comment type="caution">
    <text evidence="1">The sequence shown here is derived from an EMBL/GenBank/DDBJ whole genome shotgun (WGS) entry which is preliminary data.</text>
</comment>
<sequence>MFCLLGISLEPVLASEASIPFSPCQTCSGVSSNLIKETIWSNIHDSPTAKEQQAFLQPSGLSRNTATRCHPSTHTPLLADPDNLLQELAAASCRFTTVVPCFFDILNSVLVSVVVSNKVLVMK</sequence>
<gene>
    <name evidence="1" type="ORF">K3G42_002895</name>
</gene>
<proteinExistence type="predicted"/>
<keyword evidence="2" id="KW-1185">Reference proteome</keyword>
<accession>A0ACB8F0Y7</accession>